<dbReference type="SUPFAM" id="SSF88659">
    <property type="entry name" value="Sigma3 and sigma4 domains of RNA polymerase sigma factors"/>
    <property type="match status" value="1"/>
</dbReference>
<comment type="caution">
    <text evidence="1">The sequence shown here is derived from an EMBL/GenBank/DDBJ whole genome shotgun (WGS) entry which is preliminary data.</text>
</comment>
<sequence length="188" mass="21136">MSNIKFTRLFVSELDLTPAESIDYVTVGWEGTPQGDWADSRGVSQQAVSHNISEARKKLSKDSNRAVLRELFEDAISGYADVLVRDSNDGDGYITIRIDDTYDLEESAGLGDFDDINPVPKDRHGDPDYDQFDRNMEMLGEEVKSALVDELDCWGVDVDVRLVDGPIEDDEEDVDYVPSHKMDVEIKL</sequence>
<dbReference type="Proteomes" id="UP001321018">
    <property type="component" value="Unassembled WGS sequence"/>
</dbReference>
<dbReference type="RefSeq" id="WP_338006321.1">
    <property type="nucleotide sequence ID" value="NZ_JAOPKA010000030.1"/>
</dbReference>
<reference evidence="1" key="1">
    <citation type="submission" date="2022-09" db="EMBL/GenBank/DDBJ databases">
        <title>Enrichment on poylsaccharides allowed isolation of novel metabolic and taxonomic groups of Haloarchaea.</title>
        <authorList>
            <person name="Sorokin D.Y."/>
            <person name="Elcheninov A.G."/>
            <person name="Khizhniak T.V."/>
            <person name="Kolganova T.V."/>
            <person name="Kublanov I.V."/>
        </authorList>
    </citation>
    <scope>NUCLEOTIDE SEQUENCE</scope>
    <source>
        <strain evidence="1">AArc-xg1-1</strain>
    </source>
</reference>
<evidence type="ECO:0000313" key="2">
    <source>
        <dbReference type="Proteomes" id="UP001321018"/>
    </source>
</evidence>
<protein>
    <submittedName>
        <fullName evidence="1">Uncharacterized protein</fullName>
    </submittedName>
</protein>
<dbReference type="EMBL" id="JAOPKA010000030">
    <property type="protein sequence ID" value="MCU4744513.1"/>
    <property type="molecule type" value="Genomic_DNA"/>
</dbReference>
<accession>A0AAP2Z4N3</accession>
<name>A0AAP2Z4N3_9EURY</name>
<dbReference type="AlphaFoldDB" id="A0AAP2Z4N3"/>
<dbReference type="InterPro" id="IPR013324">
    <property type="entry name" value="RNA_pol_sigma_r3/r4-like"/>
</dbReference>
<proteinExistence type="predicted"/>
<evidence type="ECO:0000313" key="1">
    <source>
        <dbReference type="EMBL" id="MCU4744513.1"/>
    </source>
</evidence>
<gene>
    <name evidence="1" type="ORF">OB960_24385</name>
</gene>
<organism evidence="1 2">
    <name type="scientific">Natronoglomus mannanivorans</name>
    <dbReference type="NCBI Taxonomy" id="2979990"/>
    <lineage>
        <taxon>Archaea</taxon>
        <taxon>Methanobacteriati</taxon>
        <taxon>Methanobacteriota</taxon>
        <taxon>Stenosarchaea group</taxon>
        <taxon>Halobacteria</taxon>
        <taxon>Halobacteriales</taxon>
        <taxon>Natrialbaceae</taxon>
        <taxon>Natronoglomus</taxon>
    </lineage>
</organism>